<dbReference type="EMBL" id="KI911159">
    <property type="protein sequence ID" value="ETR98965.1"/>
    <property type="molecule type" value="Genomic_DNA"/>
</dbReference>
<feature type="compositionally biased region" description="Basic and acidic residues" evidence="1">
    <location>
        <begin position="575"/>
        <end position="604"/>
    </location>
</feature>
<organism evidence="2 3">
    <name type="scientific">Hypocrea jecorina (strain ATCC 56765 / BCRC 32924 / NRRL 11460 / Rut C-30)</name>
    <name type="common">Trichoderma reesei</name>
    <dbReference type="NCBI Taxonomy" id="1344414"/>
    <lineage>
        <taxon>Eukaryota</taxon>
        <taxon>Fungi</taxon>
        <taxon>Dikarya</taxon>
        <taxon>Ascomycota</taxon>
        <taxon>Pezizomycotina</taxon>
        <taxon>Sordariomycetes</taxon>
        <taxon>Hypocreomycetidae</taxon>
        <taxon>Hypocreales</taxon>
        <taxon>Hypocreaceae</taxon>
        <taxon>Trichoderma</taxon>
    </lineage>
</organism>
<feature type="compositionally biased region" description="Acidic residues" evidence="1">
    <location>
        <begin position="509"/>
        <end position="518"/>
    </location>
</feature>
<name>A0A024S3D9_HYPJR</name>
<evidence type="ECO:0000256" key="1">
    <source>
        <dbReference type="SAM" id="MobiDB-lite"/>
    </source>
</evidence>
<reference evidence="3" key="1">
    <citation type="journal article" date="2013" name="Ind. Biotechnol.">
        <title>Comparative genomics analysis of Trichoderma reesei strains.</title>
        <authorList>
            <person name="Koike H."/>
            <person name="Aerts A."/>
            <person name="LaButti K."/>
            <person name="Grigoriev I.V."/>
            <person name="Baker S.E."/>
        </authorList>
    </citation>
    <scope>NUCLEOTIDE SEQUENCE [LARGE SCALE GENOMIC DNA]</scope>
    <source>
        <strain evidence="3">ATCC 56765 / BCRC 32924 / NRRL 11460 / Rut C-30</strain>
    </source>
</reference>
<accession>A0A024S3D9</accession>
<feature type="region of interest" description="Disordered" evidence="1">
    <location>
        <begin position="1"/>
        <end position="44"/>
    </location>
</feature>
<dbReference type="AlphaFoldDB" id="A0A024S3D9"/>
<evidence type="ECO:0008006" key="4">
    <source>
        <dbReference type="Google" id="ProtNLM"/>
    </source>
</evidence>
<proteinExistence type="predicted"/>
<feature type="compositionally biased region" description="Basic and acidic residues" evidence="1">
    <location>
        <begin position="376"/>
        <end position="391"/>
    </location>
</feature>
<dbReference type="HOGENOM" id="CLU_023052_0_0_1"/>
<feature type="compositionally biased region" description="Polar residues" evidence="1">
    <location>
        <begin position="226"/>
        <end position="248"/>
    </location>
</feature>
<feature type="compositionally biased region" description="Basic residues" evidence="1">
    <location>
        <begin position="459"/>
        <end position="468"/>
    </location>
</feature>
<feature type="compositionally biased region" description="Low complexity" evidence="1">
    <location>
        <begin position="471"/>
        <end position="486"/>
    </location>
</feature>
<dbReference type="Proteomes" id="UP000024376">
    <property type="component" value="Unassembled WGS sequence"/>
</dbReference>
<dbReference type="OrthoDB" id="5404794at2759"/>
<feature type="compositionally biased region" description="Low complexity" evidence="1">
    <location>
        <begin position="19"/>
        <end position="30"/>
    </location>
</feature>
<evidence type="ECO:0000313" key="3">
    <source>
        <dbReference type="Proteomes" id="UP000024376"/>
    </source>
</evidence>
<gene>
    <name evidence="2" type="ORF">M419DRAFT_87423</name>
</gene>
<feature type="region of interest" description="Disordered" evidence="1">
    <location>
        <begin position="63"/>
        <end position="177"/>
    </location>
</feature>
<feature type="compositionally biased region" description="Basic residues" evidence="1">
    <location>
        <begin position="418"/>
        <end position="427"/>
    </location>
</feature>
<feature type="region of interest" description="Disordered" evidence="1">
    <location>
        <begin position="192"/>
        <end position="270"/>
    </location>
</feature>
<sequence length="635" mass="67910">MTPLVIADSDDESDSSEHLAAAPAVTLPPAQIRSPEHGSLATASTDSALFQQVFNEQNGAALEKAQQLQRDSDDAPHESSAMTIPDVPFQRTTKGFYHSSTTTTTDSHLEKLSDTQAAEPCAGWPRMPSRTVTHDETRTGVVDPWEVPSSPEAPRQPLERQSKRHSHTMPDQAHKRDGALIAKDALSDGHWDIEDSAESRSKKRRRLDESEGTLSTTDEVDLIMLPSSSKSMLQDGETNAAASSTSLPTIPLDAGSISSPRHPSPTAREQASHLDMDSAPTGALKYNNLLLKQQTQYSVGSSGTATNINTQRTQMLSNQILSSLAPEEPDVRVGARRAEYRNYSLRRSSSPDIISTLAPVLKGTAYEPELSPDLISKPKPDQEYRDGRDSSAHQPPPRESQSGENEAEFVAHPTPMVKPKKKRGRPRKPPETDEPLPMKAAAGPVSAATEGTTPAATTQKKRRGRPKKQSAEAAVDSAPSPAATAVSALVAGSDTAATMVLEKTRASADEDGEDDMHEDDIQAATAQSSPPIANVKGAAKEASSAAESTGCGQDQAALGSRGETKDVSASQSSSDKPKEEDVPKEPRQPAARAREQKSGCDKKGSSAQGMSKPLYRVGLSKRFKIAPLLKSVRKP</sequence>
<feature type="compositionally biased region" description="Low complexity" evidence="1">
    <location>
        <begin position="447"/>
        <end position="458"/>
    </location>
</feature>
<dbReference type="KEGG" id="trr:M419DRAFT_87423"/>
<protein>
    <recommendedName>
        <fullName evidence="4">AT hook domain-containing protein</fullName>
    </recommendedName>
</protein>
<feature type="region of interest" description="Disordered" evidence="1">
    <location>
        <begin position="501"/>
        <end position="617"/>
    </location>
</feature>
<feature type="region of interest" description="Disordered" evidence="1">
    <location>
        <begin position="368"/>
        <end position="486"/>
    </location>
</feature>
<evidence type="ECO:0000313" key="2">
    <source>
        <dbReference type="EMBL" id="ETR98965.1"/>
    </source>
</evidence>